<organism evidence="1 2">
    <name type="scientific">Fibrisoma limi BUZ 3</name>
    <dbReference type="NCBI Taxonomy" id="1185876"/>
    <lineage>
        <taxon>Bacteria</taxon>
        <taxon>Pseudomonadati</taxon>
        <taxon>Bacteroidota</taxon>
        <taxon>Cytophagia</taxon>
        <taxon>Cytophagales</taxon>
        <taxon>Spirosomataceae</taxon>
        <taxon>Fibrisoma</taxon>
    </lineage>
</organism>
<dbReference type="AlphaFoldDB" id="I2GU95"/>
<keyword evidence="1" id="KW-0614">Plasmid</keyword>
<protein>
    <submittedName>
        <fullName evidence="1">Uncharacterized protein</fullName>
    </submittedName>
</protein>
<gene>
    <name evidence="1" type="ORF">BN8_p06905</name>
</gene>
<keyword evidence="2" id="KW-1185">Reference proteome</keyword>
<geneLocation type="plasmid" evidence="1 2">
    <name>pFLIM03</name>
</geneLocation>
<reference evidence="1 2" key="1">
    <citation type="journal article" date="2012" name="J. Bacteriol.">
        <title>Genome Sequence of the Filamentous Bacterium Fibrisoma limi BUZ 3T.</title>
        <authorList>
            <person name="Filippini M."/>
            <person name="Qi W."/>
            <person name="Jaenicke S."/>
            <person name="Goesmann A."/>
            <person name="Smits T.H."/>
            <person name="Bagheri H.C."/>
        </authorList>
    </citation>
    <scope>NUCLEOTIDE SEQUENCE [LARGE SCALE GENOMIC DNA]</scope>
    <source>
        <strain evidence="2">BUZ 3T</strain>
        <plasmid evidence="1 2">pFLIM03</plasmid>
    </source>
</reference>
<evidence type="ECO:0000313" key="1">
    <source>
        <dbReference type="EMBL" id="CCH57696.1"/>
    </source>
</evidence>
<accession>I2GU95</accession>
<dbReference type="Proteomes" id="UP000009309">
    <property type="component" value="Plasmid pFLIM03"/>
</dbReference>
<sequence>MKTYFALCLILALAQPNEAPSNGKHNLKGVVLESKYFDRVYKVLTANRINTQTSIEQNPTSMRFLAFDINDLTKVKSLMIKLKKQKKVNDYYFMTYDELEKRFFPPITAIDSMKVRREAEMLQMKIQQQKNSIFFSF</sequence>
<name>I2GU95_9BACT</name>
<evidence type="ECO:0000313" key="2">
    <source>
        <dbReference type="Proteomes" id="UP000009309"/>
    </source>
</evidence>
<dbReference type="RefSeq" id="WP_015056858.1">
    <property type="nucleotide sequence ID" value="NC_019016.1"/>
</dbReference>
<dbReference type="EMBL" id="HE805918">
    <property type="protein sequence ID" value="CCH57696.1"/>
    <property type="molecule type" value="Genomic_DNA"/>
</dbReference>
<proteinExistence type="predicted"/>